<dbReference type="GO" id="GO:0016301">
    <property type="term" value="F:kinase activity"/>
    <property type="evidence" value="ECO:0007669"/>
    <property type="project" value="UniProtKB-KW"/>
</dbReference>
<evidence type="ECO:0000313" key="3">
    <source>
        <dbReference type="Proteomes" id="UP000265520"/>
    </source>
</evidence>
<proteinExistence type="predicted"/>
<feature type="non-terminal residue" evidence="2">
    <location>
        <position position="1"/>
    </location>
</feature>
<protein>
    <submittedName>
        <fullName evidence="2">Receptor-like protein kinase</fullName>
    </submittedName>
</protein>
<keyword evidence="2" id="KW-0808">Transferase</keyword>
<keyword evidence="2" id="KW-0418">Kinase</keyword>
<dbReference type="EMBL" id="LXQA010023756">
    <property type="protein sequence ID" value="MCH92910.1"/>
    <property type="molecule type" value="Genomic_DNA"/>
</dbReference>
<evidence type="ECO:0000313" key="2">
    <source>
        <dbReference type="EMBL" id="MCH92910.1"/>
    </source>
</evidence>
<comment type="caution">
    <text evidence="2">The sequence shown here is derived from an EMBL/GenBank/DDBJ whole genome shotgun (WGS) entry which is preliminary data.</text>
</comment>
<reference evidence="2 3" key="1">
    <citation type="journal article" date="2018" name="Front. Plant Sci.">
        <title>Red Clover (Trifolium pratense) and Zigzag Clover (T. medium) - A Picture of Genomic Similarities and Differences.</title>
        <authorList>
            <person name="Dluhosova J."/>
            <person name="Istvanek J."/>
            <person name="Nedelnik J."/>
            <person name="Repkova J."/>
        </authorList>
    </citation>
    <scope>NUCLEOTIDE SEQUENCE [LARGE SCALE GENOMIC DNA]</scope>
    <source>
        <strain evidence="3">cv. 10/8</strain>
        <tissue evidence="2">Leaf</tissue>
    </source>
</reference>
<dbReference type="Proteomes" id="UP000265520">
    <property type="component" value="Unassembled WGS sequence"/>
</dbReference>
<evidence type="ECO:0000256" key="1">
    <source>
        <dbReference type="SAM" id="MobiDB-lite"/>
    </source>
</evidence>
<organism evidence="2 3">
    <name type="scientific">Trifolium medium</name>
    <dbReference type="NCBI Taxonomy" id="97028"/>
    <lineage>
        <taxon>Eukaryota</taxon>
        <taxon>Viridiplantae</taxon>
        <taxon>Streptophyta</taxon>
        <taxon>Embryophyta</taxon>
        <taxon>Tracheophyta</taxon>
        <taxon>Spermatophyta</taxon>
        <taxon>Magnoliopsida</taxon>
        <taxon>eudicotyledons</taxon>
        <taxon>Gunneridae</taxon>
        <taxon>Pentapetalae</taxon>
        <taxon>rosids</taxon>
        <taxon>fabids</taxon>
        <taxon>Fabales</taxon>
        <taxon>Fabaceae</taxon>
        <taxon>Papilionoideae</taxon>
        <taxon>50 kb inversion clade</taxon>
        <taxon>NPAAA clade</taxon>
        <taxon>Hologalegina</taxon>
        <taxon>IRL clade</taxon>
        <taxon>Trifolieae</taxon>
        <taxon>Trifolium</taxon>
    </lineage>
</organism>
<sequence length="87" mass="9486">IIKGGDIQNVVDSKLEGEFSIDSARKVVEIAMSCISPNFAERPDISQILAELKDSLSLEIVQRHGGEHDVTESTSSLFQSVTAPFPR</sequence>
<accession>A0A392MZE4</accession>
<name>A0A392MZE4_9FABA</name>
<gene>
    <name evidence="2" type="ORF">A2U01_0013856</name>
</gene>
<feature type="compositionally biased region" description="Polar residues" evidence="1">
    <location>
        <begin position="72"/>
        <end position="87"/>
    </location>
</feature>
<dbReference type="AlphaFoldDB" id="A0A392MZE4"/>
<keyword evidence="2" id="KW-0675">Receptor</keyword>
<keyword evidence="3" id="KW-1185">Reference proteome</keyword>
<feature type="region of interest" description="Disordered" evidence="1">
    <location>
        <begin position="66"/>
        <end position="87"/>
    </location>
</feature>
<dbReference type="Gene3D" id="1.10.510.10">
    <property type="entry name" value="Transferase(Phosphotransferase) domain 1"/>
    <property type="match status" value="1"/>
</dbReference>